<evidence type="ECO:0000256" key="2">
    <source>
        <dbReference type="ARBA" id="ARBA00023180"/>
    </source>
</evidence>
<reference evidence="7 8" key="1">
    <citation type="submission" date="2024-05" db="EMBL/GenBank/DDBJ databases">
        <authorList>
            <person name="Wallberg A."/>
        </authorList>
    </citation>
    <scope>NUCLEOTIDE SEQUENCE [LARGE SCALE GENOMIC DNA]</scope>
</reference>
<protein>
    <recommendedName>
        <fullName evidence="6">Sulfotransferase domain-containing protein</fullName>
    </recommendedName>
</protein>
<dbReference type="GO" id="GO:0008467">
    <property type="term" value="F:[heparan sulfate]-glucosamine 3-sulfotransferase activity"/>
    <property type="evidence" value="ECO:0007669"/>
    <property type="project" value="TreeGrafter"/>
</dbReference>
<evidence type="ECO:0000313" key="8">
    <source>
        <dbReference type="Proteomes" id="UP001497623"/>
    </source>
</evidence>
<proteinExistence type="predicted"/>
<dbReference type="PANTHER" id="PTHR10605">
    <property type="entry name" value="HEPARAN SULFATE SULFOTRANSFERASE"/>
    <property type="match status" value="1"/>
</dbReference>
<dbReference type="AlphaFoldDB" id="A0AAV2QA84"/>
<feature type="non-terminal residue" evidence="7">
    <location>
        <position position="184"/>
    </location>
</feature>
<dbReference type="Proteomes" id="UP001497623">
    <property type="component" value="Unassembled WGS sequence"/>
</dbReference>
<evidence type="ECO:0000256" key="3">
    <source>
        <dbReference type="PIRSR" id="PIRSR637359-1"/>
    </source>
</evidence>
<keyword evidence="1" id="KW-0808">Transferase</keyword>
<keyword evidence="5" id="KW-0812">Transmembrane</keyword>
<dbReference type="InterPro" id="IPR027417">
    <property type="entry name" value="P-loop_NTPase"/>
</dbReference>
<evidence type="ECO:0000256" key="1">
    <source>
        <dbReference type="ARBA" id="ARBA00022679"/>
    </source>
</evidence>
<accession>A0AAV2QA84</accession>
<dbReference type="EMBL" id="CAXKWB010005006">
    <property type="protein sequence ID" value="CAL4076207.1"/>
    <property type="molecule type" value="Genomic_DNA"/>
</dbReference>
<evidence type="ECO:0000256" key="4">
    <source>
        <dbReference type="PIRSR" id="PIRSR637359-2"/>
    </source>
</evidence>
<name>A0AAV2QA84_MEGNR</name>
<dbReference type="Pfam" id="PF00685">
    <property type="entry name" value="Sulfotransfer_1"/>
    <property type="match status" value="1"/>
</dbReference>
<comment type="caution">
    <text evidence="7">The sequence shown here is derived from an EMBL/GenBank/DDBJ whole genome shotgun (WGS) entry which is preliminary data.</text>
</comment>
<keyword evidence="5" id="KW-1133">Transmembrane helix</keyword>
<feature type="domain" description="Sulfotransferase" evidence="6">
    <location>
        <begin position="69"/>
        <end position="174"/>
    </location>
</feature>
<evidence type="ECO:0000313" key="7">
    <source>
        <dbReference type="EMBL" id="CAL4076207.1"/>
    </source>
</evidence>
<feature type="binding site" evidence="4">
    <location>
        <position position="167"/>
    </location>
    <ligand>
        <name>3'-phosphoadenylyl sulfate</name>
        <dbReference type="ChEBI" id="CHEBI:58339"/>
    </ligand>
</feature>
<evidence type="ECO:0000259" key="6">
    <source>
        <dbReference type="Pfam" id="PF00685"/>
    </source>
</evidence>
<dbReference type="Gene3D" id="3.40.50.300">
    <property type="entry name" value="P-loop containing nucleotide triphosphate hydrolases"/>
    <property type="match status" value="1"/>
</dbReference>
<feature type="transmembrane region" description="Helical" evidence="5">
    <location>
        <begin position="20"/>
        <end position="38"/>
    </location>
</feature>
<keyword evidence="2" id="KW-0325">Glycoprotein</keyword>
<evidence type="ECO:0000256" key="5">
    <source>
        <dbReference type="SAM" id="Phobius"/>
    </source>
</evidence>
<organism evidence="7 8">
    <name type="scientific">Meganyctiphanes norvegica</name>
    <name type="common">Northern krill</name>
    <name type="synonym">Thysanopoda norvegica</name>
    <dbReference type="NCBI Taxonomy" id="48144"/>
    <lineage>
        <taxon>Eukaryota</taxon>
        <taxon>Metazoa</taxon>
        <taxon>Ecdysozoa</taxon>
        <taxon>Arthropoda</taxon>
        <taxon>Crustacea</taxon>
        <taxon>Multicrustacea</taxon>
        <taxon>Malacostraca</taxon>
        <taxon>Eumalacostraca</taxon>
        <taxon>Eucarida</taxon>
        <taxon>Euphausiacea</taxon>
        <taxon>Euphausiidae</taxon>
        <taxon>Meganyctiphanes</taxon>
    </lineage>
</organism>
<gene>
    <name evidence="7" type="ORF">MNOR_LOCUS10082</name>
</gene>
<dbReference type="SUPFAM" id="SSF52540">
    <property type="entry name" value="P-loop containing nucleoside triphosphate hydrolases"/>
    <property type="match status" value="1"/>
</dbReference>
<keyword evidence="5" id="KW-0472">Membrane</keyword>
<dbReference type="PANTHER" id="PTHR10605:SF65">
    <property type="entry name" value="GH20068P"/>
    <property type="match status" value="1"/>
</dbReference>
<keyword evidence="8" id="KW-1185">Reference proteome</keyword>
<sequence length="184" mass="21235">MKFQSYTSGGILGLMLKMIVRLYVILIGLAFVITLYIYSGALIRNVGFTSPAHPIHEKIGRGHKKKRLPQAIIIGAKKCGTMALMSMISLHPQVAGTQHEMHFFERNIFTGWDNVYQRGLEWYRKQMPQSYEDQITMEKTPYYFVSEDAPKRIYEMNSSIKLILIVREPTTRIITKCFNAIVKK</sequence>
<feature type="active site" description="For sulfotransferase activity" evidence="3">
    <location>
        <position position="78"/>
    </location>
</feature>
<dbReference type="InterPro" id="IPR037359">
    <property type="entry name" value="NST/OST"/>
</dbReference>
<dbReference type="InterPro" id="IPR000863">
    <property type="entry name" value="Sulfotransferase_dom"/>
</dbReference>